<dbReference type="InterPro" id="IPR011765">
    <property type="entry name" value="Pept_M16_N"/>
</dbReference>
<name>A0ABP1B679_9BRYO</name>
<dbReference type="PANTHER" id="PTHR43690:SF18">
    <property type="entry name" value="INSULIN-DEGRADING ENZYME-RELATED"/>
    <property type="match status" value="1"/>
</dbReference>
<protein>
    <submittedName>
        <fullName evidence="9">Uncharacterized protein</fullName>
    </submittedName>
</protein>
<dbReference type="PANTHER" id="PTHR43690">
    <property type="entry name" value="NARDILYSIN"/>
    <property type="match status" value="1"/>
</dbReference>
<evidence type="ECO:0000313" key="10">
    <source>
        <dbReference type="Proteomes" id="UP001497522"/>
    </source>
</evidence>
<keyword evidence="4" id="KW-0378">Hydrolase</keyword>
<evidence type="ECO:0000256" key="2">
    <source>
        <dbReference type="ARBA" id="ARBA00022670"/>
    </source>
</evidence>
<sequence>MLFMGSSKFPHECKYDNFLSEHGGSSNAFTETEYTCYYFDVMQSYFKDCLDRIERNMPVETRGKIGTSISSGNKKSLNEPMEKGVDMRGKLLQLYNDHYQAGCMKLAILGGEQLDTLSQWAVELFGEGAGGLLLLLRGKGWGTSLSAGVADGGFAKSSAGYMFHVAVQLTTSGLQHVFDVVGFLHQYIKMLRTIGPQEWVFKELQSISNMEFQFAEEIAAADHVVTLATNMRIYSECDIVYGDYAFEQWDPELLTELLSYLTPSNMRLDLMTKPFQKNVPGVKFEPWFEIAYTVETISKEILQAWADPAHIDSALHMPSPNEFILHNFSIYIQTIAAKKNKCDLIKSSLVVLLDEPALRLWYKLDQTFQMPRANAFFCVLTRTTSNSVKAAVLTEMYVNLLLHELNKTMYLVTNVLTVFFSPF</sequence>
<proteinExistence type="inferred from homology"/>
<dbReference type="Pfam" id="PF00675">
    <property type="entry name" value="Peptidase_M16"/>
    <property type="match status" value="1"/>
</dbReference>
<feature type="domain" description="Peptidase M16 N-terminal" evidence="7">
    <location>
        <begin position="1"/>
        <end position="53"/>
    </location>
</feature>
<dbReference type="EMBL" id="OZ023720">
    <property type="protein sequence ID" value="CAK9870224.1"/>
    <property type="molecule type" value="Genomic_DNA"/>
</dbReference>
<keyword evidence="5" id="KW-0862">Zinc</keyword>
<keyword evidence="10" id="KW-1185">Reference proteome</keyword>
<dbReference type="InterPro" id="IPR032632">
    <property type="entry name" value="Peptidase_M16_M"/>
</dbReference>
<keyword evidence="3" id="KW-0479">Metal-binding</keyword>
<dbReference type="InterPro" id="IPR050626">
    <property type="entry name" value="Peptidase_M16"/>
</dbReference>
<dbReference type="InterPro" id="IPR011249">
    <property type="entry name" value="Metalloenz_LuxS/M16"/>
</dbReference>
<evidence type="ECO:0000259" key="8">
    <source>
        <dbReference type="Pfam" id="PF16187"/>
    </source>
</evidence>
<accession>A0ABP1B679</accession>
<evidence type="ECO:0000313" key="9">
    <source>
        <dbReference type="EMBL" id="CAK9870224.1"/>
    </source>
</evidence>
<keyword evidence="6" id="KW-0482">Metalloprotease</keyword>
<evidence type="ECO:0000256" key="1">
    <source>
        <dbReference type="ARBA" id="ARBA00007261"/>
    </source>
</evidence>
<reference evidence="9" key="1">
    <citation type="submission" date="2024-03" db="EMBL/GenBank/DDBJ databases">
        <authorList>
            <consortium name="ELIXIR-Norway"/>
            <consortium name="Elixir Norway"/>
        </authorList>
    </citation>
    <scope>NUCLEOTIDE SEQUENCE</scope>
</reference>
<feature type="domain" description="Peptidase M16 middle/third" evidence="8">
    <location>
        <begin position="212"/>
        <end position="410"/>
    </location>
</feature>
<evidence type="ECO:0000259" key="7">
    <source>
        <dbReference type="Pfam" id="PF00675"/>
    </source>
</evidence>
<dbReference type="Proteomes" id="UP001497522">
    <property type="component" value="Chromosome 19"/>
</dbReference>
<evidence type="ECO:0000256" key="3">
    <source>
        <dbReference type="ARBA" id="ARBA00022723"/>
    </source>
</evidence>
<evidence type="ECO:0000256" key="4">
    <source>
        <dbReference type="ARBA" id="ARBA00022801"/>
    </source>
</evidence>
<gene>
    <name evidence="9" type="ORF">CSSPJE1EN2_LOCUS12961</name>
</gene>
<keyword evidence="2" id="KW-0645">Protease</keyword>
<evidence type="ECO:0000256" key="5">
    <source>
        <dbReference type="ARBA" id="ARBA00022833"/>
    </source>
</evidence>
<comment type="similarity">
    <text evidence="1">Belongs to the peptidase M16 family.</text>
</comment>
<dbReference type="Pfam" id="PF16187">
    <property type="entry name" value="Peptidase_M16_M"/>
    <property type="match status" value="1"/>
</dbReference>
<dbReference type="Gene3D" id="3.30.830.10">
    <property type="entry name" value="Metalloenzyme, LuxS/M16 peptidase-like"/>
    <property type="match status" value="3"/>
</dbReference>
<dbReference type="SUPFAM" id="SSF63411">
    <property type="entry name" value="LuxS/MPP-like metallohydrolase"/>
    <property type="match status" value="3"/>
</dbReference>
<evidence type="ECO:0000256" key="6">
    <source>
        <dbReference type="ARBA" id="ARBA00023049"/>
    </source>
</evidence>
<organism evidence="9 10">
    <name type="scientific">Sphagnum jensenii</name>
    <dbReference type="NCBI Taxonomy" id="128206"/>
    <lineage>
        <taxon>Eukaryota</taxon>
        <taxon>Viridiplantae</taxon>
        <taxon>Streptophyta</taxon>
        <taxon>Embryophyta</taxon>
        <taxon>Bryophyta</taxon>
        <taxon>Sphagnophytina</taxon>
        <taxon>Sphagnopsida</taxon>
        <taxon>Sphagnales</taxon>
        <taxon>Sphagnaceae</taxon>
        <taxon>Sphagnum</taxon>
    </lineage>
</organism>